<dbReference type="PANTHER" id="PTHR33744">
    <property type="entry name" value="CARBOHYDRATE DIACID REGULATOR"/>
    <property type="match status" value="1"/>
</dbReference>
<dbReference type="Pfam" id="PF13556">
    <property type="entry name" value="HTH_30"/>
    <property type="match status" value="1"/>
</dbReference>
<dbReference type="InterPro" id="IPR012914">
    <property type="entry name" value="PucR_dom"/>
</dbReference>
<dbReference type="Pfam" id="PF07905">
    <property type="entry name" value="PucR"/>
    <property type="match status" value="1"/>
</dbReference>
<protein>
    <submittedName>
        <fullName evidence="3">Regulator of polyketide synthase expression</fullName>
    </submittedName>
</protein>
<evidence type="ECO:0000313" key="3">
    <source>
        <dbReference type="EMBL" id="EJZ08993.1"/>
    </source>
</evidence>
<sequence>MSRESPLSVAAALTVPPLDQGSVVAGHRGLTREVRWVDIMHAPAESFVRPGDLVLTTGADVRQPGVREFLTFLISSPAAGVVVSPPPQVAVQELFSALVPLADGHDFPLVHLPWEVAFSEVQRTLLPLLTSPGHDAHVQMVIGRRERRSTDWTDVADAFANALRELARAAGVTVRSSVTDDLVMSHFSSAPPTAMVSELLDAARKSSDFPDGLASWVLLPPEQGSAFTLASTVPSVVPDGPAGPGHFAEVLRRHPASMATVLQTLQPLIDYDKTRRGQLVRTLEVLLNEATNTSAAARTLFLNRHSLLYRIKLIEELTGLSLKNPADRFHLEVSVRVLQLNEVGVDRLHGGSRPGGSEEHGAVG</sequence>
<accession>K0V294</accession>
<dbReference type="RefSeq" id="WP_003929108.1">
    <property type="nucleotide sequence ID" value="NZ_JH814685.1"/>
</dbReference>
<dbReference type="eggNOG" id="COG2508">
    <property type="taxonomic scope" value="Bacteria"/>
</dbReference>
<keyword evidence="4" id="KW-1185">Reference proteome</keyword>
<dbReference type="EMBL" id="ALQA01000026">
    <property type="protein sequence ID" value="EJZ08993.1"/>
    <property type="molecule type" value="Genomic_DNA"/>
</dbReference>
<dbReference type="InterPro" id="IPR042070">
    <property type="entry name" value="PucR_C-HTH_sf"/>
</dbReference>
<evidence type="ECO:0000259" key="1">
    <source>
        <dbReference type="Pfam" id="PF07905"/>
    </source>
</evidence>
<dbReference type="AlphaFoldDB" id="K0V294"/>
<comment type="caution">
    <text evidence="3">The sequence shown here is derived from an EMBL/GenBank/DDBJ whole genome shotgun (WGS) entry which is preliminary data.</text>
</comment>
<evidence type="ECO:0000313" key="4">
    <source>
        <dbReference type="Proteomes" id="UP000006072"/>
    </source>
</evidence>
<evidence type="ECO:0000259" key="2">
    <source>
        <dbReference type="Pfam" id="PF13556"/>
    </source>
</evidence>
<dbReference type="InterPro" id="IPR025736">
    <property type="entry name" value="PucR_C-HTH_dom"/>
</dbReference>
<dbReference type="InterPro" id="IPR051448">
    <property type="entry name" value="CdaR-like_regulators"/>
</dbReference>
<gene>
    <name evidence="3" type="ORF">MVAC_13903</name>
</gene>
<dbReference type="PATRIC" id="fig|1194972.3.peg.2777"/>
<feature type="domain" description="PucR C-terminal helix-turn-helix" evidence="2">
    <location>
        <begin position="279"/>
        <end position="337"/>
    </location>
</feature>
<feature type="domain" description="Purine catabolism PurC-like" evidence="1">
    <location>
        <begin position="13"/>
        <end position="125"/>
    </location>
</feature>
<name>K0V294_MYCVA</name>
<dbReference type="Proteomes" id="UP000006072">
    <property type="component" value="Unassembled WGS sequence"/>
</dbReference>
<dbReference type="PANTHER" id="PTHR33744:SF17">
    <property type="entry name" value="CONSERVED PROTEIN"/>
    <property type="match status" value="1"/>
</dbReference>
<proteinExistence type="predicted"/>
<reference evidence="3 4" key="1">
    <citation type="journal article" date="2012" name="J. Bacteriol.">
        <title>Complete Genome Sequence of Mycobacterium vaccae Type Strain ATCC 25954.</title>
        <authorList>
            <person name="Ho Y.S."/>
            <person name="Adroub S.A."/>
            <person name="Abadi M."/>
            <person name="Al Alwan B."/>
            <person name="Alkhateeb R."/>
            <person name="Gao G."/>
            <person name="Ragab A."/>
            <person name="Ali S."/>
            <person name="van Soolingen D."/>
            <person name="Bitter W."/>
            <person name="Pain A."/>
            <person name="Abdallah A.M."/>
        </authorList>
    </citation>
    <scope>NUCLEOTIDE SEQUENCE [LARGE SCALE GENOMIC DNA]</scope>
    <source>
        <strain evidence="3 4">ATCC 25954</strain>
    </source>
</reference>
<organism evidence="3 4">
    <name type="scientific">Mycolicibacterium vaccae ATCC 25954</name>
    <dbReference type="NCBI Taxonomy" id="1194972"/>
    <lineage>
        <taxon>Bacteria</taxon>
        <taxon>Bacillati</taxon>
        <taxon>Actinomycetota</taxon>
        <taxon>Actinomycetes</taxon>
        <taxon>Mycobacteriales</taxon>
        <taxon>Mycobacteriaceae</taxon>
        <taxon>Mycolicibacterium</taxon>
    </lineage>
</organism>
<dbReference type="HOGENOM" id="CLU_796510_0_0_11"/>
<dbReference type="Gene3D" id="1.10.10.2840">
    <property type="entry name" value="PucR C-terminal helix-turn-helix domain"/>
    <property type="match status" value="1"/>
</dbReference>